<dbReference type="InterPro" id="IPR002259">
    <property type="entry name" value="Eqnu_transpt"/>
</dbReference>
<dbReference type="Proteomes" id="UP001153712">
    <property type="component" value="Chromosome 3"/>
</dbReference>
<evidence type="ECO:0000256" key="7">
    <source>
        <dbReference type="SAM" id="Phobius"/>
    </source>
</evidence>
<organism evidence="8 9">
    <name type="scientific">Phyllotreta striolata</name>
    <name type="common">Striped flea beetle</name>
    <name type="synonym">Crioceris striolata</name>
    <dbReference type="NCBI Taxonomy" id="444603"/>
    <lineage>
        <taxon>Eukaryota</taxon>
        <taxon>Metazoa</taxon>
        <taxon>Ecdysozoa</taxon>
        <taxon>Arthropoda</taxon>
        <taxon>Hexapoda</taxon>
        <taxon>Insecta</taxon>
        <taxon>Pterygota</taxon>
        <taxon>Neoptera</taxon>
        <taxon>Endopterygota</taxon>
        <taxon>Coleoptera</taxon>
        <taxon>Polyphaga</taxon>
        <taxon>Cucujiformia</taxon>
        <taxon>Chrysomeloidea</taxon>
        <taxon>Chrysomelidae</taxon>
        <taxon>Galerucinae</taxon>
        <taxon>Alticini</taxon>
        <taxon>Phyllotreta</taxon>
    </lineage>
</organism>
<dbReference type="OrthoDB" id="46396at2759"/>
<dbReference type="InterPro" id="IPR036259">
    <property type="entry name" value="MFS_trans_sf"/>
</dbReference>
<dbReference type="EMBL" id="OU900096">
    <property type="protein sequence ID" value="CAG9859877.1"/>
    <property type="molecule type" value="Genomic_DNA"/>
</dbReference>
<gene>
    <name evidence="8" type="ORF">PHYEVI_LOCUS6240</name>
</gene>
<keyword evidence="3" id="KW-0813">Transport</keyword>
<feature type="transmembrane region" description="Helical" evidence="7">
    <location>
        <begin position="133"/>
        <end position="154"/>
    </location>
</feature>
<evidence type="ECO:0000313" key="9">
    <source>
        <dbReference type="Proteomes" id="UP001153712"/>
    </source>
</evidence>
<accession>A0A9N9TSY3</accession>
<protein>
    <recommendedName>
        <fullName evidence="10">Equilibrative nucleoside transporter</fullName>
    </recommendedName>
</protein>
<dbReference type="AlphaFoldDB" id="A0A9N9TSY3"/>
<evidence type="ECO:0008006" key="10">
    <source>
        <dbReference type="Google" id="ProtNLM"/>
    </source>
</evidence>
<dbReference type="PANTHER" id="PTHR10332">
    <property type="entry name" value="EQUILIBRATIVE NUCLEOSIDE TRANSPORTER"/>
    <property type="match status" value="1"/>
</dbReference>
<feature type="transmembrane region" description="Helical" evidence="7">
    <location>
        <begin position="46"/>
        <end position="66"/>
    </location>
</feature>
<comment type="subcellular location">
    <subcellularLocation>
        <location evidence="1">Membrane</location>
        <topology evidence="1">Multi-pass membrane protein</topology>
    </subcellularLocation>
</comment>
<dbReference type="Pfam" id="PF01733">
    <property type="entry name" value="Nucleoside_tran"/>
    <property type="match status" value="1"/>
</dbReference>
<feature type="transmembrane region" description="Helical" evidence="7">
    <location>
        <begin position="274"/>
        <end position="298"/>
    </location>
</feature>
<dbReference type="GO" id="GO:0005337">
    <property type="term" value="F:nucleoside transmembrane transporter activity"/>
    <property type="evidence" value="ECO:0007669"/>
    <property type="project" value="InterPro"/>
</dbReference>
<dbReference type="SUPFAM" id="SSF103473">
    <property type="entry name" value="MFS general substrate transporter"/>
    <property type="match status" value="1"/>
</dbReference>
<comment type="similarity">
    <text evidence="2">Belongs to the SLC29A/ENT transporter (TC 2.A.57) family.</text>
</comment>
<feature type="transmembrane region" description="Helical" evidence="7">
    <location>
        <begin position="242"/>
        <end position="262"/>
    </location>
</feature>
<keyword evidence="4 7" id="KW-0812">Transmembrane</keyword>
<evidence type="ECO:0000256" key="6">
    <source>
        <dbReference type="ARBA" id="ARBA00023136"/>
    </source>
</evidence>
<keyword evidence="5 7" id="KW-1133">Transmembrane helix</keyword>
<reference evidence="8" key="1">
    <citation type="submission" date="2022-01" db="EMBL/GenBank/DDBJ databases">
        <authorList>
            <person name="King R."/>
        </authorList>
    </citation>
    <scope>NUCLEOTIDE SEQUENCE</scope>
</reference>
<evidence type="ECO:0000313" key="8">
    <source>
        <dbReference type="EMBL" id="CAG9859877.1"/>
    </source>
</evidence>
<keyword evidence="6 7" id="KW-0472">Membrane</keyword>
<feature type="transmembrane region" description="Helical" evidence="7">
    <location>
        <begin position="78"/>
        <end position="99"/>
    </location>
</feature>
<dbReference type="PANTHER" id="PTHR10332:SF88">
    <property type="entry name" value="EQUILIBRATIVE NUCLEOSIDE TRANSPORTER 1, ISOFORM A"/>
    <property type="match status" value="1"/>
</dbReference>
<evidence type="ECO:0000256" key="2">
    <source>
        <dbReference type="ARBA" id="ARBA00007965"/>
    </source>
</evidence>
<proteinExistence type="inferred from homology"/>
<feature type="transmembrane region" description="Helical" evidence="7">
    <location>
        <begin position="174"/>
        <end position="193"/>
    </location>
</feature>
<sequence length="303" mass="33811">MPQNYVHERELTFFIIVLILLVINTALMATLQMSTVVLMARLPLDYLLFFLVGNQGNVFVTILQIISLAVTDDDSTTALIYFGVNVVVMILAFVLLMLARRTDVFKYYQVEITQSQKSETLSWTESMALIKKVWPCMAIIILCYGASMAVHPSISTLVVSQYELDKSQWSDKYFTPVCAFLVSELSAVFGRIVSKKIIINANNKLYFIAVAAGRFILLISIGLFLNAKPRTMPVIFGKDWEFALYMFFFGFSQGLLLNICSMSMKSLAPGQQDVALKFVSLTTAICSTAFVANGMIAVKVLSI</sequence>
<evidence type="ECO:0000256" key="1">
    <source>
        <dbReference type="ARBA" id="ARBA00004141"/>
    </source>
</evidence>
<dbReference type="GO" id="GO:0005886">
    <property type="term" value="C:plasma membrane"/>
    <property type="evidence" value="ECO:0007669"/>
    <property type="project" value="TreeGrafter"/>
</dbReference>
<evidence type="ECO:0000256" key="5">
    <source>
        <dbReference type="ARBA" id="ARBA00022989"/>
    </source>
</evidence>
<evidence type="ECO:0000256" key="3">
    <source>
        <dbReference type="ARBA" id="ARBA00022448"/>
    </source>
</evidence>
<evidence type="ECO:0000256" key="4">
    <source>
        <dbReference type="ARBA" id="ARBA00022692"/>
    </source>
</evidence>
<feature type="transmembrane region" description="Helical" evidence="7">
    <location>
        <begin position="205"/>
        <end position="227"/>
    </location>
</feature>
<name>A0A9N9TSY3_PHYSR</name>
<keyword evidence="9" id="KW-1185">Reference proteome</keyword>
<feature type="transmembrane region" description="Helical" evidence="7">
    <location>
        <begin position="12"/>
        <end position="39"/>
    </location>
</feature>